<evidence type="ECO:0000313" key="3">
    <source>
        <dbReference type="Proteomes" id="UP001440612"/>
    </source>
</evidence>
<dbReference type="Proteomes" id="UP001440612">
    <property type="component" value="Chromosome"/>
</dbReference>
<dbReference type="InterPro" id="IPR041916">
    <property type="entry name" value="Anti_sigma_zinc_sf"/>
</dbReference>
<gene>
    <name evidence="2" type="ORF">AABB29_18250</name>
</gene>
<dbReference type="InterPro" id="IPR027383">
    <property type="entry name" value="Znf_put"/>
</dbReference>
<evidence type="ECO:0000313" key="2">
    <source>
        <dbReference type="EMBL" id="WZC48755.1"/>
    </source>
</evidence>
<reference evidence="3" key="1">
    <citation type="submission" date="2024-04" db="EMBL/GenBank/DDBJ databases">
        <title>Phylogenomic analyses of a clade within the roseobacter group suggest taxonomic reassignments of species of the genera Aestuariivita, Citreicella, Loktanella, Nautella, Pelagibaca, Ruegeria, Thalassobius, Thiobacimonas and Tropicibacter, and the proposal o.</title>
        <authorList>
            <person name="Jeon C.O."/>
        </authorList>
    </citation>
    <scope>NUCLEOTIDE SEQUENCE [LARGE SCALE GENOMIC DNA]</scope>
    <source>
        <strain evidence="3">BS5-3</strain>
    </source>
</reference>
<dbReference type="RefSeq" id="WP_341366868.1">
    <property type="nucleotide sequence ID" value="NZ_CP150951.2"/>
</dbReference>
<sequence length="258" mass="27146">MTDFSEQLSAYLDGELDAAEAAIVEARLEAEPDARVEMDALLKADALAQEIFDTQLNDPVPFALAQQIKATPLAERPAAAAAKRPIWGTLAASLVMFAIGGLGGYSLKGETPPPVQTAGWLAAVADYHAVYASQGRHLVEVGADESDHIETWLGNTVGASFSIPDLSQYGLTFQGGRLLVANAKPVAQLMYRTADGTVIALCLQNSSRPGDTPPEFNDQTINGFDFVSWSANGADYVVIGPEGQPGLNDIAASAALDI</sequence>
<evidence type="ECO:0000259" key="1">
    <source>
        <dbReference type="Pfam" id="PF13490"/>
    </source>
</evidence>
<dbReference type="Gene3D" id="1.10.10.1320">
    <property type="entry name" value="Anti-sigma factor, zinc-finger domain"/>
    <property type="match status" value="1"/>
</dbReference>
<protein>
    <submittedName>
        <fullName evidence="2">Anti-sigma factor</fullName>
    </submittedName>
</protein>
<name>A0ABZ2V3S2_9RHOB</name>
<accession>A0ABZ2V3S2</accession>
<organism evidence="2 3">
    <name type="scientific">Yoonia phaeophyticola</name>
    <dbReference type="NCBI Taxonomy" id="3137369"/>
    <lineage>
        <taxon>Bacteria</taxon>
        <taxon>Pseudomonadati</taxon>
        <taxon>Pseudomonadota</taxon>
        <taxon>Alphaproteobacteria</taxon>
        <taxon>Rhodobacterales</taxon>
        <taxon>Paracoccaceae</taxon>
        <taxon>Yoonia</taxon>
    </lineage>
</organism>
<dbReference type="Pfam" id="PF13490">
    <property type="entry name" value="zf-HC2"/>
    <property type="match status" value="1"/>
</dbReference>
<dbReference type="EMBL" id="CP150951">
    <property type="protein sequence ID" value="WZC48755.1"/>
    <property type="molecule type" value="Genomic_DNA"/>
</dbReference>
<proteinExistence type="predicted"/>
<keyword evidence="3" id="KW-1185">Reference proteome</keyword>
<feature type="domain" description="Putative zinc-finger" evidence="1">
    <location>
        <begin position="3"/>
        <end position="26"/>
    </location>
</feature>